<dbReference type="PANTHER" id="PTHR40866">
    <property type="entry name" value="BED-TYPE DOMAIN-CONTAINING PROTEIN"/>
    <property type="match status" value="1"/>
</dbReference>
<organism evidence="2 3">
    <name type="scientific">Phytophthora sojae (strain P6497)</name>
    <name type="common">Soybean stem and root rot agent</name>
    <name type="synonym">Phytophthora megasperma f. sp. glycines</name>
    <dbReference type="NCBI Taxonomy" id="1094619"/>
    <lineage>
        <taxon>Eukaryota</taxon>
        <taxon>Sar</taxon>
        <taxon>Stramenopiles</taxon>
        <taxon>Oomycota</taxon>
        <taxon>Peronosporomycetes</taxon>
        <taxon>Peronosporales</taxon>
        <taxon>Peronosporaceae</taxon>
        <taxon>Phytophthora</taxon>
    </lineage>
</organism>
<dbReference type="AlphaFoldDB" id="G5A561"/>
<evidence type="ECO:0000256" key="1">
    <source>
        <dbReference type="SAM" id="MobiDB-lite"/>
    </source>
</evidence>
<evidence type="ECO:0000313" key="2">
    <source>
        <dbReference type="EMBL" id="EGZ09246.1"/>
    </source>
</evidence>
<reference evidence="2 3" key="1">
    <citation type="journal article" date="2006" name="Science">
        <title>Phytophthora genome sequences uncover evolutionary origins and mechanisms of pathogenesis.</title>
        <authorList>
            <person name="Tyler B.M."/>
            <person name="Tripathy S."/>
            <person name="Zhang X."/>
            <person name="Dehal P."/>
            <person name="Jiang R.H."/>
            <person name="Aerts A."/>
            <person name="Arredondo F.D."/>
            <person name="Baxter L."/>
            <person name="Bensasson D."/>
            <person name="Beynon J.L."/>
            <person name="Chapman J."/>
            <person name="Damasceno C.M."/>
            <person name="Dorrance A.E."/>
            <person name="Dou D."/>
            <person name="Dickerman A.W."/>
            <person name="Dubchak I.L."/>
            <person name="Garbelotto M."/>
            <person name="Gijzen M."/>
            <person name="Gordon S.G."/>
            <person name="Govers F."/>
            <person name="Grunwald N.J."/>
            <person name="Huang W."/>
            <person name="Ivors K.L."/>
            <person name="Jones R.W."/>
            <person name="Kamoun S."/>
            <person name="Krampis K."/>
            <person name="Lamour K.H."/>
            <person name="Lee M.K."/>
            <person name="McDonald W.H."/>
            <person name="Medina M."/>
            <person name="Meijer H.J."/>
            <person name="Nordberg E.K."/>
            <person name="Maclean D.J."/>
            <person name="Ospina-Giraldo M.D."/>
            <person name="Morris P.F."/>
            <person name="Phuntumart V."/>
            <person name="Putnam N.H."/>
            <person name="Rash S."/>
            <person name="Rose J.K."/>
            <person name="Sakihama Y."/>
            <person name="Salamov A.A."/>
            <person name="Savidor A."/>
            <person name="Scheuring C.F."/>
            <person name="Smith B.M."/>
            <person name="Sobral B.W."/>
            <person name="Terry A."/>
            <person name="Torto-Alalibo T.A."/>
            <person name="Win J."/>
            <person name="Xu Z."/>
            <person name="Zhang H."/>
            <person name="Grigoriev I.V."/>
            <person name="Rokhsar D.S."/>
            <person name="Boore J.L."/>
        </authorList>
    </citation>
    <scope>NUCLEOTIDE SEQUENCE [LARGE SCALE GENOMIC DNA]</scope>
    <source>
        <strain evidence="2 3">P6497</strain>
    </source>
</reference>
<dbReference type="Proteomes" id="UP000002640">
    <property type="component" value="Unassembled WGS sequence"/>
</dbReference>
<protein>
    <submittedName>
        <fullName evidence="2">Uncharacterized protein</fullName>
    </submittedName>
</protein>
<accession>G5A561</accession>
<name>G5A561_PHYSP</name>
<dbReference type="GeneID" id="20649903"/>
<dbReference type="PANTHER" id="PTHR40866:SF1">
    <property type="entry name" value="BED-TYPE DOMAIN-CONTAINING PROTEIN"/>
    <property type="match status" value="1"/>
</dbReference>
<gene>
    <name evidence="2" type="ORF">PHYSODRAFT_355954</name>
</gene>
<dbReference type="KEGG" id="psoj:PHYSODRAFT_355954"/>
<sequence length="172" mass="19874">MLKRYKQLQPYLFLFERDCEVDRCIPEDAPEDDTRRFPIVQYLPSPAEHCTILDLLDDMDLSELVTKRLQARNLTLVAERDILDETLVDFLELADRRKADADIVESPAFEIAVVKIMQGRDQDLIAEEAVAVVRLQRFPEEETNTPARVSTSKRMRNRNVPGRTSAAKKKRS</sequence>
<feature type="region of interest" description="Disordered" evidence="1">
    <location>
        <begin position="141"/>
        <end position="172"/>
    </location>
</feature>
<dbReference type="InParanoid" id="G5A561"/>
<dbReference type="EMBL" id="JH159160">
    <property type="protein sequence ID" value="EGZ09246.1"/>
    <property type="molecule type" value="Genomic_DNA"/>
</dbReference>
<dbReference type="RefSeq" id="XP_009535879.1">
    <property type="nucleotide sequence ID" value="XM_009537584.1"/>
</dbReference>
<keyword evidence="3" id="KW-1185">Reference proteome</keyword>
<evidence type="ECO:0000313" key="3">
    <source>
        <dbReference type="Proteomes" id="UP000002640"/>
    </source>
</evidence>
<proteinExistence type="predicted"/>